<dbReference type="InterPro" id="IPR005616">
    <property type="entry name" value="CcmH/CycL/Ccl2/NrfF_N"/>
</dbReference>
<keyword evidence="7" id="KW-0812">Transmembrane</keyword>
<dbReference type="Gene3D" id="1.10.8.640">
    <property type="entry name" value="Cytochrome C biogenesis protein"/>
    <property type="match status" value="1"/>
</dbReference>
<protein>
    <recommendedName>
        <fullName evidence="7">Cytochrome c-type biogenesis protein</fullName>
    </recommendedName>
</protein>
<keyword evidence="7" id="KW-1133">Transmembrane helix</keyword>
<dbReference type="OrthoDB" id="9804975at2"/>
<dbReference type="AlphaFoldDB" id="A0A4Y9EK16"/>
<evidence type="ECO:0000256" key="7">
    <source>
        <dbReference type="RuleBase" id="RU364112"/>
    </source>
</evidence>
<feature type="signal peptide" evidence="7">
    <location>
        <begin position="1"/>
        <end position="18"/>
    </location>
</feature>
<keyword evidence="5" id="KW-0201">Cytochrome c-type biogenesis</keyword>
<organism evidence="9 10">
    <name type="scientific">Glacieibacterium arshaanense</name>
    <dbReference type="NCBI Taxonomy" id="2511025"/>
    <lineage>
        <taxon>Bacteria</taxon>
        <taxon>Pseudomonadati</taxon>
        <taxon>Pseudomonadota</taxon>
        <taxon>Alphaproteobacteria</taxon>
        <taxon>Sphingomonadales</taxon>
        <taxon>Sphingosinicellaceae</taxon>
        <taxon>Glacieibacterium</taxon>
    </lineage>
</organism>
<evidence type="ECO:0000256" key="5">
    <source>
        <dbReference type="ARBA" id="ARBA00022748"/>
    </source>
</evidence>
<comment type="similarity">
    <text evidence="1 7">Belongs to the CcmH/CycL/Ccl2/NrfF family.</text>
</comment>
<evidence type="ECO:0000256" key="6">
    <source>
        <dbReference type="ARBA" id="ARBA00023004"/>
    </source>
</evidence>
<dbReference type="GO" id="GO:0005886">
    <property type="term" value="C:plasma membrane"/>
    <property type="evidence" value="ECO:0007669"/>
    <property type="project" value="TreeGrafter"/>
</dbReference>
<keyword evidence="2 7" id="KW-0349">Heme</keyword>
<dbReference type="EMBL" id="SIHO01000003">
    <property type="protein sequence ID" value="TFU01122.1"/>
    <property type="molecule type" value="Genomic_DNA"/>
</dbReference>
<evidence type="ECO:0000256" key="1">
    <source>
        <dbReference type="ARBA" id="ARBA00010342"/>
    </source>
</evidence>
<sequence length="139" mass="14998">MRALFLALLLLFAAPLAADPTMPPAALADTPLPDAAQEAKAQALMHELRCLVCQNQSIADSHADMAGDMRALVRSKIAAGESPDEVRAWLIKRYGDWVSFNPPTHGAALGLWLAPLLFLGVGLLLALRLFRRRGSETKA</sequence>
<evidence type="ECO:0000313" key="9">
    <source>
        <dbReference type="EMBL" id="TFU01122.1"/>
    </source>
</evidence>
<dbReference type="RefSeq" id="WP_135246626.1">
    <property type="nucleotide sequence ID" value="NZ_SIHO01000003.1"/>
</dbReference>
<dbReference type="InterPro" id="IPR038297">
    <property type="entry name" value="CcmH/CycL/NrfF/Ccl2_sf"/>
</dbReference>
<evidence type="ECO:0000256" key="3">
    <source>
        <dbReference type="ARBA" id="ARBA00022723"/>
    </source>
</evidence>
<keyword evidence="4 7" id="KW-0732">Signal</keyword>
<dbReference type="PANTHER" id="PTHR47870">
    <property type="entry name" value="CYTOCHROME C-TYPE BIOGENESIS PROTEIN CCMH"/>
    <property type="match status" value="1"/>
</dbReference>
<evidence type="ECO:0000259" key="8">
    <source>
        <dbReference type="Pfam" id="PF03918"/>
    </source>
</evidence>
<evidence type="ECO:0000256" key="2">
    <source>
        <dbReference type="ARBA" id="ARBA00022617"/>
    </source>
</evidence>
<comment type="function">
    <text evidence="7">Possible subunit of a heme lyase.</text>
</comment>
<evidence type="ECO:0000256" key="4">
    <source>
        <dbReference type="ARBA" id="ARBA00022729"/>
    </source>
</evidence>
<dbReference type="GO" id="GO:0017004">
    <property type="term" value="P:cytochrome complex assembly"/>
    <property type="evidence" value="ECO:0007669"/>
    <property type="project" value="UniProtKB-KW"/>
</dbReference>
<keyword evidence="10" id="KW-1185">Reference proteome</keyword>
<evidence type="ECO:0000313" key="10">
    <source>
        <dbReference type="Proteomes" id="UP000297737"/>
    </source>
</evidence>
<reference evidence="9 10" key="1">
    <citation type="submission" date="2019-02" db="EMBL/GenBank/DDBJ databases">
        <title>Polymorphobacter sp. isolated from the lake at the Tibet of China.</title>
        <authorList>
            <person name="Li A."/>
        </authorList>
    </citation>
    <scope>NUCLEOTIDE SEQUENCE [LARGE SCALE GENOMIC DNA]</scope>
    <source>
        <strain evidence="9 10">DJ1R-1</strain>
    </source>
</reference>
<comment type="caution">
    <text evidence="9">The sequence shown here is derived from an EMBL/GenBank/DDBJ whole genome shotgun (WGS) entry which is preliminary data.</text>
</comment>
<dbReference type="PANTHER" id="PTHR47870:SF1">
    <property type="entry name" value="CYTOCHROME C-TYPE BIOGENESIS PROTEIN CCMH"/>
    <property type="match status" value="1"/>
</dbReference>
<gene>
    <name evidence="9" type="ORF">EUV02_12480</name>
</gene>
<feature type="domain" description="CcmH/CycL/Ccl2/NrfF N-terminal" evidence="8">
    <location>
        <begin position="24"/>
        <end position="137"/>
    </location>
</feature>
<dbReference type="InterPro" id="IPR051263">
    <property type="entry name" value="C-type_cytochrome_biogenesis"/>
</dbReference>
<dbReference type="GO" id="GO:0046872">
    <property type="term" value="F:metal ion binding"/>
    <property type="evidence" value="ECO:0007669"/>
    <property type="project" value="UniProtKB-KW"/>
</dbReference>
<keyword evidence="3 7" id="KW-0479">Metal-binding</keyword>
<feature type="chain" id="PRO_5021447442" description="Cytochrome c-type biogenesis protein" evidence="7">
    <location>
        <begin position="19"/>
        <end position="139"/>
    </location>
</feature>
<keyword evidence="6 7" id="KW-0408">Iron</keyword>
<keyword evidence="7" id="KW-0472">Membrane</keyword>
<proteinExistence type="inferred from homology"/>
<dbReference type="Pfam" id="PF03918">
    <property type="entry name" value="CcmH"/>
    <property type="match status" value="1"/>
</dbReference>
<dbReference type="CDD" id="cd16378">
    <property type="entry name" value="CcmH_N"/>
    <property type="match status" value="1"/>
</dbReference>
<dbReference type="Proteomes" id="UP000297737">
    <property type="component" value="Unassembled WGS sequence"/>
</dbReference>
<accession>A0A4Y9EK16</accession>
<feature type="transmembrane region" description="Helical" evidence="7">
    <location>
        <begin position="109"/>
        <end position="130"/>
    </location>
</feature>
<name>A0A4Y9EK16_9SPHN</name>